<dbReference type="Gene3D" id="2.60.40.420">
    <property type="entry name" value="Cupredoxins - blue copper proteins"/>
    <property type="match status" value="1"/>
</dbReference>
<organism evidence="3 4">
    <name type="scientific">Tetraparma gracilis</name>
    <dbReference type="NCBI Taxonomy" id="2962635"/>
    <lineage>
        <taxon>Eukaryota</taxon>
        <taxon>Sar</taxon>
        <taxon>Stramenopiles</taxon>
        <taxon>Ochrophyta</taxon>
        <taxon>Bolidophyceae</taxon>
        <taxon>Parmales</taxon>
        <taxon>Triparmaceae</taxon>
        <taxon>Tetraparma</taxon>
    </lineage>
</organism>
<sequence length="493" mass="51199">PPPPPRYSPAGATDSSPSVLFASVYDCDAGWPNPSADELRAADAYGFHAYALSNPDGYGTFGNNGISNDDIPLPCSDADSKEIPYARTIIDTIPSTSAIYTSGFSQNAMMAYYYHACFDRVSGTNQGGSGLALHGVDPTPPGGQVECTFSSAEQHGVPACKVEEPCDECMYWPAKPVGPLKTCLQTYTNDFLFGTDLNMFQTASVPGNDVRRLVFSPSAGVAGGHGWSQDNYDWMVSCLDIVPDCSDTCEADIASCLASADPGGVRQCLEDTASCADADGLLCALSKESLSSAEAAEISVYGTPWVSSDDPVDPTPDEDEDEAEDEAEDGPVEATEIAWTAGFSDASARLATALVGADVIFTWSGGHNVYSMAGAAEYESCSFAGGVDLGGSSPVTWAVPDDAVAGDVYYFGCEVGSHCGAGQKVAITIVDGADGEDGDEDEEDPVDPSPDDEEDEQPDETEDVVGDDEGSAASSRVAIAALSAATLSLLSIA</sequence>
<feature type="compositionally biased region" description="Acidic residues" evidence="1">
    <location>
        <begin position="433"/>
        <end position="470"/>
    </location>
</feature>
<evidence type="ECO:0000313" key="4">
    <source>
        <dbReference type="Proteomes" id="UP001165060"/>
    </source>
</evidence>
<dbReference type="InterPro" id="IPR008972">
    <property type="entry name" value="Cupredoxin"/>
</dbReference>
<dbReference type="SUPFAM" id="SSF49503">
    <property type="entry name" value="Cupredoxins"/>
    <property type="match status" value="1"/>
</dbReference>
<dbReference type="PROSITE" id="PS51485">
    <property type="entry name" value="PHYTOCYANIN"/>
    <property type="match status" value="1"/>
</dbReference>
<feature type="region of interest" description="Disordered" evidence="1">
    <location>
        <begin position="303"/>
        <end position="331"/>
    </location>
</feature>
<name>A0ABQ6MHY0_9STRA</name>
<feature type="domain" description="Phytocyanin" evidence="2">
    <location>
        <begin position="323"/>
        <end position="431"/>
    </location>
</feature>
<accession>A0ABQ6MHY0</accession>
<dbReference type="InterPro" id="IPR003245">
    <property type="entry name" value="Phytocyanin_dom"/>
</dbReference>
<proteinExistence type="predicted"/>
<evidence type="ECO:0000256" key="1">
    <source>
        <dbReference type="SAM" id="MobiDB-lite"/>
    </source>
</evidence>
<feature type="compositionally biased region" description="Acidic residues" evidence="1">
    <location>
        <begin position="310"/>
        <end position="331"/>
    </location>
</feature>
<gene>
    <name evidence="3" type="ORF">TeGR_g5416</name>
</gene>
<evidence type="ECO:0000313" key="3">
    <source>
        <dbReference type="EMBL" id="GMI26637.1"/>
    </source>
</evidence>
<evidence type="ECO:0000259" key="2">
    <source>
        <dbReference type="PROSITE" id="PS51485"/>
    </source>
</evidence>
<keyword evidence="4" id="KW-1185">Reference proteome</keyword>
<feature type="non-terminal residue" evidence="3">
    <location>
        <position position="1"/>
    </location>
</feature>
<reference evidence="3 4" key="1">
    <citation type="journal article" date="2023" name="Commun. Biol.">
        <title>Genome analysis of Parmales, the sister group of diatoms, reveals the evolutionary specialization of diatoms from phago-mixotrophs to photoautotrophs.</title>
        <authorList>
            <person name="Ban H."/>
            <person name="Sato S."/>
            <person name="Yoshikawa S."/>
            <person name="Yamada K."/>
            <person name="Nakamura Y."/>
            <person name="Ichinomiya M."/>
            <person name="Sato N."/>
            <person name="Blanc-Mathieu R."/>
            <person name="Endo H."/>
            <person name="Kuwata A."/>
            <person name="Ogata H."/>
        </authorList>
    </citation>
    <scope>NUCLEOTIDE SEQUENCE [LARGE SCALE GENOMIC DNA]</scope>
</reference>
<dbReference type="Proteomes" id="UP001165060">
    <property type="component" value="Unassembled WGS sequence"/>
</dbReference>
<protein>
    <recommendedName>
        <fullName evidence="2">Phytocyanin domain-containing protein</fullName>
    </recommendedName>
</protein>
<feature type="region of interest" description="Disordered" evidence="1">
    <location>
        <begin position="433"/>
        <end position="472"/>
    </location>
</feature>
<dbReference type="EMBL" id="BRYB01005606">
    <property type="protein sequence ID" value="GMI26637.1"/>
    <property type="molecule type" value="Genomic_DNA"/>
</dbReference>
<comment type="caution">
    <text evidence="3">The sequence shown here is derived from an EMBL/GenBank/DDBJ whole genome shotgun (WGS) entry which is preliminary data.</text>
</comment>